<gene>
    <name evidence="3" type="ORF">QBC33DRAFT_173424</name>
</gene>
<feature type="transmembrane region" description="Helical" evidence="2">
    <location>
        <begin position="57"/>
        <end position="76"/>
    </location>
</feature>
<feature type="compositionally biased region" description="Polar residues" evidence="1">
    <location>
        <begin position="285"/>
        <end position="301"/>
    </location>
</feature>
<dbReference type="PANTHER" id="PTHR37451">
    <property type="entry name" value="MARVEL DOMAIN"/>
    <property type="match status" value="1"/>
</dbReference>
<dbReference type="AlphaFoldDB" id="A0AAJ0FKW3"/>
<feature type="compositionally biased region" description="Low complexity" evidence="1">
    <location>
        <begin position="209"/>
        <end position="282"/>
    </location>
</feature>
<accession>A0AAJ0FKW3</accession>
<dbReference type="RefSeq" id="XP_060288244.1">
    <property type="nucleotide sequence ID" value="XM_060422362.1"/>
</dbReference>
<keyword evidence="4" id="KW-1185">Reference proteome</keyword>
<sequence length="324" mass="35592">MSQVNSSAAYTSGGDGTGPLIVHTPLWVTIVRGFQAFFAFLILILAGLLIHGLALDAVVFGLVCALFTFIIVTYALVSEKAASCQTAYNIWAILSLDLFIAIFWLSSMGANAALRAAFTVSVNASCYNDGSAINSGHCIVSRQENGLQKRYAVASKAGLAEMSAIAGLSALEMLLFIATLVFNGHAFRMYHQEKKGQVADNSTVEMKPQYDPAQQPGAQQYPQYTDQQQYPSQAYPQQQAQPQQQQPYDDTAYAQQQQYPQQQYPQQQYPQQQYAPTTYQAPVQDPSQGYSGGYAQQTPDPFQQHPYSPHGTPAQQQPPYHPPQ</sequence>
<proteinExistence type="predicted"/>
<feature type="region of interest" description="Disordered" evidence="1">
    <location>
        <begin position="207"/>
        <end position="324"/>
    </location>
</feature>
<dbReference type="GeneID" id="85305549"/>
<organism evidence="3 4">
    <name type="scientific">Phialemonium atrogriseum</name>
    <dbReference type="NCBI Taxonomy" id="1093897"/>
    <lineage>
        <taxon>Eukaryota</taxon>
        <taxon>Fungi</taxon>
        <taxon>Dikarya</taxon>
        <taxon>Ascomycota</taxon>
        <taxon>Pezizomycotina</taxon>
        <taxon>Sordariomycetes</taxon>
        <taxon>Sordariomycetidae</taxon>
        <taxon>Cephalothecales</taxon>
        <taxon>Cephalothecaceae</taxon>
        <taxon>Phialemonium</taxon>
    </lineage>
</organism>
<evidence type="ECO:0000313" key="3">
    <source>
        <dbReference type="EMBL" id="KAK1772031.1"/>
    </source>
</evidence>
<dbReference type="Proteomes" id="UP001244011">
    <property type="component" value="Unassembled WGS sequence"/>
</dbReference>
<feature type="transmembrane region" description="Helical" evidence="2">
    <location>
        <begin position="159"/>
        <end position="182"/>
    </location>
</feature>
<name>A0AAJ0FKW3_9PEZI</name>
<evidence type="ECO:0000313" key="4">
    <source>
        <dbReference type="Proteomes" id="UP001244011"/>
    </source>
</evidence>
<keyword evidence="2" id="KW-0472">Membrane</keyword>
<evidence type="ECO:0000256" key="1">
    <source>
        <dbReference type="SAM" id="MobiDB-lite"/>
    </source>
</evidence>
<feature type="transmembrane region" description="Helical" evidence="2">
    <location>
        <begin position="88"/>
        <end position="105"/>
    </location>
</feature>
<feature type="transmembrane region" description="Helical" evidence="2">
    <location>
        <begin position="26"/>
        <end position="50"/>
    </location>
</feature>
<keyword evidence="2" id="KW-0812">Transmembrane</keyword>
<evidence type="ECO:0008006" key="5">
    <source>
        <dbReference type="Google" id="ProtNLM"/>
    </source>
</evidence>
<keyword evidence="2" id="KW-1133">Transmembrane helix</keyword>
<protein>
    <recommendedName>
        <fullName evidence="5">MARVEL domain-containing protein</fullName>
    </recommendedName>
</protein>
<evidence type="ECO:0000256" key="2">
    <source>
        <dbReference type="SAM" id="Phobius"/>
    </source>
</evidence>
<reference evidence="3" key="1">
    <citation type="submission" date="2023-06" db="EMBL/GenBank/DDBJ databases">
        <title>Genome-scale phylogeny and comparative genomics of the fungal order Sordariales.</title>
        <authorList>
            <consortium name="Lawrence Berkeley National Laboratory"/>
            <person name="Hensen N."/>
            <person name="Bonometti L."/>
            <person name="Westerberg I."/>
            <person name="Brannstrom I.O."/>
            <person name="Guillou S."/>
            <person name="Cros-Aarteil S."/>
            <person name="Calhoun S."/>
            <person name="Haridas S."/>
            <person name="Kuo A."/>
            <person name="Mondo S."/>
            <person name="Pangilinan J."/>
            <person name="Riley R."/>
            <person name="Labutti K."/>
            <person name="Andreopoulos B."/>
            <person name="Lipzen A."/>
            <person name="Chen C."/>
            <person name="Yanf M."/>
            <person name="Daum C."/>
            <person name="Ng V."/>
            <person name="Clum A."/>
            <person name="Steindorff A."/>
            <person name="Ohm R."/>
            <person name="Martin F."/>
            <person name="Silar P."/>
            <person name="Natvig D."/>
            <person name="Lalanne C."/>
            <person name="Gautier V."/>
            <person name="Ament-Velasquez S.L."/>
            <person name="Kruys A."/>
            <person name="Hutchinson M.I."/>
            <person name="Powell A.J."/>
            <person name="Barry K."/>
            <person name="Miller A.N."/>
            <person name="Grigoriev I.V."/>
            <person name="Debuchy R."/>
            <person name="Gladieux P."/>
            <person name="Thoren M.H."/>
            <person name="Johannesson H."/>
        </authorList>
    </citation>
    <scope>NUCLEOTIDE SEQUENCE</scope>
    <source>
        <strain evidence="3">8032-3</strain>
    </source>
</reference>
<dbReference type="PANTHER" id="PTHR37451:SF4">
    <property type="entry name" value="MARVEL DOMAIN-CONTAINING PROTEIN"/>
    <property type="match status" value="1"/>
</dbReference>
<comment type="caution">
    <text evidence="3">The sequence shown here is derived from an EMBL/GenBank/DDBJ whole genome shotgun (WGS) entry which is preliminary data.</text>
</comment>
<dbReference type="EMBL" id="MU838998">
    <property type="protein sequence ID" value="KAK1772031.1"/>
    <property type="molecule type" value="Genomic_DNA"/>
</dbReference>